<dbReference type="AlphaFoldDB" id="A0A6L5X794"/>
<comment type="caution">
    <text evidence="2">The sequence shown here is derived from an EMBL/GenBank/DDBJ whole genome shotgun (WGS) entry which is preliminary data.</text>
</comment>
<gene>
    <name evidence="2" type="ORF">FYJ29_00390</name>
</gene>
<evidence type="ECO:0000259" key="1">
    <source>
        <dbReference type="Pfam" id="PF12705"/>
    </source>
</evidence>
<dbReference type="SUPFAM" id="SSF52980">
    <property type="entry name" value="Restriction endonuclease-like"/>
    <property type="match status" value="1"/>
</dbReference>
<dbReference type="EMBL" id="VULT01000001">
    <property type="protein sequence ID" value="MSS16239.1"/>
    <property type="molecule type" value="Genomic_DNA"/>
</dbReference>
<accession>A0A6L5X794</accession>
<evidence type="ECO:0000313" key="2">
    <source>
        <dbReference type="EMBL" id="MSS16239.1"/>
    </source>
</evidence>
<dbReference type="RefSeq" id="WP_154327974.1">
    <property type="nucleotide sequence ID" value="NZ_CP045696.1"/>
</dbReference>
<evidence type="ECO:0000313" key="3">
    <source>
        <dbReference type="Proteomes" id="UP000483362"/>
    </source>
</evidence>
<feature type="domain" description="PD-(D/E)XK endonuclease-like" evidence="1">
    <location>
        <begin position="82"/>
        <end position="220"/>
    </location>
</feature>
<organism evidence="2 3">
    <name type="scientific">Sodaliphilus pleomorphus</name>
    <dbReference type="NCBI Taxonomy" id="2606626"/>
    <lineage>
        <taxon>Bacteria</taxon>
        <taxon>Pseudomonadati</taxon>
        <taxon>Bacteroidota</taxon>
        <taxon>Bacteroidia</taxon>
        <taxon>Bacteroidales</taxon>
        <taxon>Muribaculaceae</taxon>
        <taxon>Sodaliphilus</taxon>
    </lineage>
</organism>
<reference evidence="2 3" key="1">
    <citation type="submission" date="2019-08" db="EMBL/GenBank/DDBJ databases">
        <title>In-depth cultivation of the pig gut microbiome towards novel bacterial diversity and tailored functional studies.</title>
        <authorList>
            <person name="Wylensek D."/>
            <person name="Hitch T.C.A."/>
            <person name="Clavel T."/>
        </authorList>
    </citation>
    <scope>NUCLEOTIDE SEQUENCE [LARGE SCALE GENOMIC DNA]</scope>
    <source>
        <strain evidence="2 3">Oil-RF-744-WCA-WT-10</strain>
    </source>
</reference>
<proteinExistence type="predicted"/>
<dbReference type="Gene3D" id="3.90.320.10">
    <property type="match status" value="1"/>
</dbReference>
<dbReference type="InterPro" id="IPR011335">
    <property type="entry name" value="Restrct_endonuc-II-like"/>
</dbReference>
<keyword evidence="3" id="KW-1185">Reference proteome</keyword>
<name>A0A6L5X794_9BACT</name>
<dbReference type="Pfam" id="PF12705">
    <property type="entry name" value="PDDEXK_1"/>
    <property type="match status" value="1"/>
</dbReference>
<sequence length="355" mass="39720">MISKADLKQSEVVFNELAHTYLRGDTKLSGITGLIHSVLLVGVYPDASDYVKEVQIPKAGYYGKSVHKAIQTWDELGIEMTQFPAIPFKPKHFKEDVKPAQDVSAELAYYRKVKPRTCKTIASEFTVDHGNFASQIDCVWVTDDGDIYLVDHKTNNLDFYPGGAAGLKEYLSWQLSCYAVMFEHQTGLKVKGLLGNWLRKGAGELWRIERKPDEQVTKLLNTDILPNPEYDKDDPFSERWIYINPEMQVTAAKVEEVKPVATATDALAVPVDVVSAITALLRAEKAAKAMKEKLREIMEAAGVSKWECPEFTATIGKPSETTTFDSTALKKADPETYNKFLKTPTRKGSFKITAK</sequence>
<protein>
    <recommendedName>
        <fullName evidence="1">PD-(D/E)XK endonuclease-like domain-containing protein</fullName>
    </recommendedName>
</protein>
<dbReference type="InterPro" id="IPR038726">
    <property type="entry name" value="PDDEXK_AddAB-type"/>
</dbReference>
<dbReference type="InterPro" id="IPR011604">
    <property type="entry name" value="PDDEXK-like_dom_sf"/>
</dbReference>
<dbReference type="Proteomes" id="UP000483362">
    <property type="component" value="Unassembled WGS sequence"/>
</dbReference>